<dbReference type="InterPro" id="IPR051257">
    <property type="entry name" value="Diverse_CBS-Domain"/>
</dbReference>
<evidence type="ECO:0000313" key="2">
    <source>
        <dbReference type="Proteomes" id="UP000189703"/>
    </source>
</evidence>
<dbReference type="Gene3D" id="3.10.580.10">
    <property type="entry name" value="CBS-domain"/>
    <property type="match status" value="2"/>
</dbReference>
<sequence>MACGSSSVRALHLFRSSFPPNSPVSCSTPHCNPLFFTSSPSSAVALKSSSGRAKRVLTEKRGLLLLVCASSEGLEVEESNPEEIISGEWPDNFALLNYDDLRAYLEPEIFKEKMDPSALLGEVMSTTIRTTTVDQTLEEINHHFEIVSGLPVIDDQFQCIGVISKKDKQRASHGLKSKVGEVMSSPAITLSPEKTVLDAAASMLKEKIHRIPIVNQEGQVVELDSTCFSFWMLDRHSHPHRHFQSLGGPTILSSVTQVFNMRLCLCGYGLKVL</sequence>
<dbReference type="SUPFAM" id="SSF54631">
    <property type="entry name" value="CBS-domain pair"/>
    <property type="match status" value="1"/>
</dbReference>
<evidence type="ECO:0000313" key="3">
    <source>
        <dbReference type="RefSeq" id="XP_010245673.1"/>
    </source>
</evidence>
<dbReference type="STRING" id="4432.A0A1U7Z0Z0"/>
<proteinExistence type="predicted"/>
<dbReference type="Proteomes" id="UP000189703">
    <property type="component" value="Unplaced"/>
</dbReference>
<dbReference type="eggNOG" id="ENOG502RY2M">
    <property type="taxonomic scope" value="Eukaryota"/>
</dbReference>
<reference evidence="3" key="1">
    <citation type="submission" date="2025-08" db="UniProtKB">
        <authorList>
            <consortium name="RefSeq"/>
        </authorList>
    </citation>
    <scope>IDENTIFICATION</scope>
</reference>
<evidence type="ECO:0000256" key="1">
    <source>
        <dbReference type="ARBA" id="ARBA00023122"/>
    </source>
</evidence>
<name>A0A1U7Z0Z0_NELNU</name>
<dbReference type="KEGG" id="nnu:104589153"/>
<accession>A0A1U7Z0Z0</accession>
<keyword evidence="2" id="KW-1185">Reference proteome</keyword>
<keyword evidence="1" id="KW-0129">CBS domain</keyword>
<dbReference type="PROSITE" id="PS51371">
    <property type="entry name" value="CBS"/>
    <property type="match status" value="1"/>
</dbReference>
<dbReference type="RefSeq" id="XP_010245673.1">
    <property type="nucleotide sequence ID" value="XM_010247371.2"/>
</dbReference>
<dbReference type="PANTHER" id="PTHR43080:SF29">
    <property type="entry name" value="OS02G0818000 PROTEIN"/>
    <property type="match status" value="1"/>
</dbReference>
<dbReference type="InterPro" id="IPR046342">
    <property type="entry name" value="CBS_dom_sf"/>
</dbReference>
<dbReference type="Pfam" id="PF00571">
    <property type="entry name" value="CBS"/>
    <property type="match status" value="2"/>
</dbReference>
<dbReference type="PANTHER" id="PTHR43080">
    <property type="entry name" value="CBS DOMAIN-CONTAINING PROTEIN CBSX3, MITOCHONDRIAL"/>
    <property type="match status" value="1"/>
</dbReference>
<dbReference type="GeneID" id="104589153"/>
<dbReference type="OrthoDB" id="418595at2759"/>
<dbReference type="AlphaFoldDB" id="A0A1U7Z0Z0"/>
<protein>
    <submittedName>
        <fullName evidence="3">Uncharacterized protein LOC104589153 isoform X1</fullName>
    </submittedName>
</protein>
<gene>
    <name evidence="3" type="primary">LOC104589153</name>
</gene>
<dbReference type="InterPro" id="IPR000644">
    <property type="entry name" value="CBS_dom"/>
</dbReference>
<organism evidence="2 3">
    <name type="scientific">Nelumbo nucifera</name>
    <name type="common">Sacred lotus</name>
    <dbReference type="NCBI Taxonomy" id="4432"/>
    <lineage>
        <taxon>Eukaryota</taxon>
        <taxon>Viridiplantae</taxon>
        <taxon>Streptophyta</taxon>
        <taxon>Embryophyta</taxon>
        <taxon>Tracheophyta</taxon>
        <taxon>Spermatophyta</taxon>
        <taxon>Magnoliopsida</taxon>
        <taxon>Proteales</taxon>
        <taxon>Nelumbonaceae</taxon>
        <taxon>Nelumbo</taxon>
    </lineage>
</organism>